<dbReference type="SUPFAM" id="SSF103473">
    <property type="entry name" value="MFS general substrate transporter"/>
    <property type="match status" value="1"/>
</dbReference>
<evidence type="ECO:0000313" key="7">
    <source>
        <dbReference type="EMBL" id="RKS72109.1"/>
    </source>
</evidence>
<comment type="caution">
    <text evidence="7">The sequence shown here is derived from an EMBL/GenBank/DDBJ whole genome shotgun (WGS) entry which is preliminary data.</text>
</comment>
<feature type="transmembrane region" description="Helical" evidence="5">
    <location>
        <begin position="185"/>
        <end position="205"/>
    </location>
</feature>
<evidence type="ECO:0000256" key="2">
    <source>
        <dbReference type="ARBA" id="ARBA00022692"/>
    </source>
</evidence>
<feature type="transmembrane region" description="Helical" evidence="5">
    <location>
        <begin position="226"/>
        <end position="247"/>
    </location>
</feature>
<feature type="transmembrane region" description="Helical" evidence="5">
    <location>
        <begin position="292"/>
        <end position="312"/>
    </location>
</feature>
<keyword evidence="2 5" id="KW-0812">Transmembrane</keyword>
<dbReference type="Proteomes" id="UP000274601">
    <property type="component" value="Unassembled WGS sequence"/>
</dbReference>
<proteinExistence type="predicted"/>
<dbReference type="PANTHER" id="PTHR23542">
    <property type="match status" value="1"/>
</dbReference>
<dbReference type="Gene3D" id="1.20.1250.20">
    <property type="entry name" value="MFS general substrate transporter like domains"/>
    <property type="match status" value="2"/>
</dbReference>
<dbReference type="RefSeq" id="WP_246007158.1">
    <property type="nucleotide sequence ID" value="NZ_RBWU01000005.1"/>
</dbReference>
<feature type="transmembrane region" description="Helical" evidence="5">
    <location>
        <begin position="349"/>
        <end position="371"/>
    </location>
</feature>
<protein>
    <submittedName>
        <fullName evidence="7">Putative MFS family arabinose efflux permease</fullName>
    </submittedName>
</protein>
<feature type="transmembrane region" description="Helical" evidence="5">
    <location>
        <begin position="318"/>
        <end position="337"/>
    </location>
</feature>
<evidence type="ECO:0000256" key="5">
    <source>
        <dbReference type="SAM" id="Phobius"/>
    </source>
</evidence>
<feature type="domain" description="Major facilitator superfamily (MFS) profile" evidence="6">
    <location>
        <begin position="226"/>
        <end position="416"/>
    </location>
</feature>
<keyword evidence="8" id="KW-1185">Reference proteome</keyword>
<evidence type="ECO:0000256" key="3">
    <source>
        <dbReference type="ARBA" id="ARBA00022989"/>
    </source>
</evidence>
<evidence type="ECO:0000259" key="6">
    <source>
        <dbReference type="PROSITE" id="PS50850"/>
    </source>
</evidence>
<dbReference type="PROSITE" id="PS50850">
    <property type="entry name" value="MFS"/>
    <property type="match status" value="1"/>
</dbReference>
<feature type="transmembrane region" description="Helical" evidence="5">
    <location>
        <begin position="377"/>
        <end position="399"/>
    </location>
</feature>
<name>A0A495QJ12_9ACTN</name>
<evidence type="ECO:0000256" key="4">
    <source>
        <dbReference type="ARBA" id="ARBA00023136"/>
    </source>
</evidence>
<dbReference type="InterPro" id="IPR020846">
    <property type="entry name" value="MFS_dom"/>
</dbReference>
<dbReference type="PANTHER" id="PTHR23542:SF1">
    <property type="entry name" value="MAJOR FACILITATOR SUPERFAMILY (MFS) PROFILE DOMAIN-CONTAINING PROTEIN"/>
    <property type="match status" value="1"/>
</dbReference>
<dbReference type="AlphaFoldDB" id="A0A495QJ12"/>
<keyword evidence="4 5" id="KW-0472">Membrane</keyword>
<dbReference type="InterPro" id="IPR036259">
    <property type="entry name" value="MFS_trans_sf"/>
</dbReference>
<dbReference type="GO" id="GO:0022857">
    <property type="term" value="F:transmembrane transporter activity"/>
    <property type="evidence" value="ECO:0007669"/>
    <property type="project" value="InterPro"/>
</dbReference>
<gene>
    <name evidence="7" type="ORF">BZB76_4924</name>
</gene>
<comment type="subcellular location">
    <subcellularLocation>
        <location evidence="1">Cell membrane</location>
        <topology evidence="1">Multi-pass membrane protein</topology>
    </subcellularLocation>
</comment>
<keyword evidence="3 5" id="KW-1133">Transmembrane helix</keyword>
<feature type="transmembrane region" description="Helical" evidence="5">
    <location>
        <begin position="60"/>
        <end position="82"/>
    </location>
</feature>
<feature type="transmembrane region" description="Helical" evidence="5">
    <location>
        <begin position="259"/>
        <end position="280"/>
    </location>
</feature>
<dbReference type="Pfam" id="PF07690">
    <property type="entry name" value="MFS_1"/>
    <property type="match status" value="1"/>
</dbReference>
<dbReference type="InterPro" id="IPR011701">
    <property type="entry name" value="MFS"/>
</dbReference>
<feature type="transmembrane region" description="Helical" evidence="5">
    <location>
        <begin position="32"/>
        <end position="54"/>
    </location>
</feature>
<organism evidence="7 8">
    <name type="scientific">Actinomadura pelletieri DSM 43383</name>
    <dbReference type="NCBI Taxonomy" id="1120940"/>
    <lineage>
        <taxon>Bacteria</taxon>
        <taxon>Bacillati</taxon>
        <taxon>Actinomycetota</taxon>
        <taxon>Actinomycetes</taxon>
        <taxon>Streptosporangiales</taxon>
        <taxon>Thermomonosporaceae</taxon>
        <taxon>Actinomadura</taxon>
    </lineage>
</organism>
<evidence type="ECO:0000256" key="1">
    <source>
        <dbReference type="ARBA" id="ARBA00004651"/>
    </source>
</evidence>
<reference evidence="7 8" key="1">
    <citation type="submission" date="2018-10" db="EMBL/GenBank/DDBJ databases">
        <title>Genomic Encyclopedia of Archaeal and Bacterial Type Strains, Phase II (KMG-II): from individual species to whole genera.</title>
        <authorList>
            <person name="Goeker M."/>
        </authorList>
    </citation>
    <scope>NUCLEOTIDE SEQUENCE [LARGE SCALE GENOMIC DNA]</scope>
    <source>
        <strain evidence="7 8">DSM 43383</strain>
    </source>
</reference>
<evidence type="ECO:0000313" key="8">
    <source>
        <dbReference type="Proteomes" id="UP000274601"/>
    </source>
</evidence>
<dbReference type="GO" id="GO:0005886">
    <property type="term" value="C:plasma membrane"/>
    <property type="evidence" value="ECO:0007669"/>
    <property type="project" value="UniProtKB-SubCell"/>
</dbReference>
<accession>A0A495QJ12</accession>
<sequence>MRGYVRGLVRGSVPGFVQGYLAFLRRPYAGRLLGATLLGRLPNGMGMLAVVLHIRDDEGGYPLAGTLAAILGLATSAGQPVLGRAMDRFGQPRVLLPAAAASAAGFGLLAAVGAGPLPVAIAAVVVAGFATPPLEAGLRALWPDVLDGPEQVDAAYALDAAAQELLFTVGPLLVVAAAVVNTETALLLTGGLGIAGTLIVALSGPSRRWTGEPRAADWAGPLRSPGLRVLLLSLACAGIALGVYAVAVVAYAEREGTDAASGLLLACMAAGALIGGIVYGARRWAGAPHRRLPWLLAALAAGYVPLVLAPGLAGMSVLAFLSGVFLAPVLACSFTLVDRLAPSGTVTEAFAWVVAAVGGGASVGSFAAGLAQDLAGVRGAFAGAGVGGVLALALCLLGARTLRPRTAPAVTAEAPA</sequence>
<dbReference type="EMBL" id="RBWU01000005">
    <property type="protein sequence ID" value="RKS72109.1"/>
    <property type="molecule type" value="Genomic_DNA"/>
</dbReference>